<keyword evidence="4" id="KW-0808">Transferase</keyword>
<dbReference type="GO" id="GO:0005737">
    <property type="term" value="C:cytoplasm"/>
    <property type="evidence" value="ECO:0007669"/>
    <property type="project" value="UniProtKB-SubCell"/>
</dbReference>
<dbReference type="EMBL" id="JALJOR010000001">
    <property type="protein sequence ID" value="KAK9829735.1"/>
    <property type="molecule type" value="Genomic_DNA"/>
</dbReference>
<comment type="subcellular location">
    <subcellularLocation>
        <location evidence="1">Cytoplasm</location>
    </subcellularLocation>
</comment>
<evidence type="ECO:0000256" key="2">
    <source>
        <dbReference type="ARBA" id="ARBA00022490"/>
    </source>
</evidence>
<dbReference type="InterPro" id="IPR029063">
    <property type="entry name" value="SAM-dependent_MTases_sf"/>
</dbReference>
<dbReference type="Proteomes" id="UP001489004">
    <property type="component" value="Unassembled WGS sequence"/>
</dbReference>
<evidence type="ECO:0000313" key="6">
    <source>
        <dbReference type="Proteomes" id="UP001489004"/>
    </source>
</evidence>
<accession>A0AAW1R857</accession>
<sequence length="186" mass="21235">MEKRNNGFLARHAENENFNQYWYSSHTIEVLVQEISAVSKRAAFLSTPSVYFSLPKGSAVRDNSYLLDFDQQWAKHPNFVLYDFNAPESLPASLHGSFDCVVIDPPFITQEVWQKYASAVHLLLAPQGKIILSTISENAAVLHKLLGVTPQRFRPSIPNLVYQYNFFANYETQFLCETNIEVPDDD</sequence>
<dbReference type="Gene3D" id="3.40.50.150">
    <property type="entry name" value="Vaccinia Virus protein VP39"/>
    <property type="match status" value="1"/>
</dbReference>
<evidence type="ECO:0000256" key="3">
    <source>
        <dbReference type="ARBA" id="ARBA00022603"/>
    </source>
</evidence>
<dbReference type="PANTHER" id="PTHR13200:SF1">
    <property type="entry name" value="NUCLEIC ACID BINDING PROTEIN"/>
    <property type="match status" value="1"/>
</dbReference>
<keyword evidence="3" id="KW-0489">Methyltransferase</keyword>
<dbReference type="GO" id="GO:0032259">
    <property type="term" value="P:methylation"/>
    <property type="evidence" value="ECO:0007669"/>
    <property type="project" value="UniProtKB-KW"/>
</dbReference>
<protein>
    <submittedName>
        <fullName evidence="5">Uncharacterized protein</fullName>
    </submittedName>
</protein>
<keyword evidence="6" id="KW-1185">Reference proteome</keyword>
<evidence type="ECO:0000256" key="4">
    <source>
        <dbReference type="ARBA" id="ARBA00022679"/>
    </source>
</evidence>
<dbReference type="GO" id="GO:0003676">
    <property type="term" value="F:nucleic acid binding"/>
    <property type="evidence" value="ECO:0007669"/>
    <property type="project" value="InterPro"/>
</dbReference>
<reference evidence="5 6" key="1">
    <citation type="journal article" date="2024" name="Nat. Commun.">
        <title>Phylogenomics reveals the evolutionary origins of lichenization in chlorophyte algae.</title>
        <authorList>
            <person name="Puginier C."/>
            <person name="Libourel C."/>
            <person name="Otte J."/>
            <person name="Skaloud P."/>
            <person name="Haon M."/>
            <person name="Grisel S."/>
            <person name="Petersen M."/>
            <person name="Berrin J.G."/>
            <person name="Delaux P.M."/>
            <person name="Dal Grande F."/>
            <person name="Keller J."/>
        </authorList>
    </citation>
    <scope>NUCLEOTIDE SEQUENCE [LARGE SCALE GENOMIC DNA]</scope>
    <source>
        <strain evidence="5 6">SAG 2043</strain>
    </source>
</reference>
<evidence type="ECO:0000256" key="1">
    <source>
        <dbReference type="ARBA" id="ARBA00004496"/>
    </source>
</evidence>
<dbReference type="Pfam" id="PF10237">
    <property type="entry name" value="N6-adenineMlase"/>
    <property type="match status" value="1"/>
</dbReference>
<dbReference type="PROSITE" id="PS00092">
    <property type="entry name" value="N6_MTASE"/>
    <property type="match status" value="1"/>
</dbReference>
<keyword evidence="2" id="KW-0963">Cytoplasm</keyword>
<dbReference type="InterPro" id="IPR002052">
    <property type="entry name" value="DNA_methylase_N6_adenine_CS"/>
</dbReference>
<gene>
    <name evidence="5" type="ORF">WJX72_007570</name>
</gene>
<evidence type="ECO:0000313" key="5">
    <source>
        <dbReference type="EMBL" id="KAK9829735.1"/>
    </source>
</evidence>
<organism evidence="5 6">
    <name type="scientific">[Myrmecia] bisecta</name>
    <dbReference type="NCBI Taxonomy" id="41462"/>
    <lineage>
        <taxon>Eukaryota</taxon>
        <taxon>Viridiplantae</taxon>
        <taxon>Chlorophyta</taxon>
        <taxon>core chlorophytes</taxon>
        <taxon>Trebouxiophyceae</taxon>
        <taxon>Trebouxiales</taxon>
        <taxon>Trebouxiaceae</taxon>
        <taxon>Myrmecia</taxon>
    </lineage>
</organism>
<proteinExistence type="predicted"/>
<dbReference type="GO" id="GO:0016279">
    <property type="term" value="F:protein-lysine N-methyltransferase activity"/>
    <property type="evidence" value="ECO:0007669"/>
    <property type="project" value="InterPro"/>
</dbReference>
<comment type="caution">
    <text evidence="5">The sequence shown here is derived from an EMBL/GenBank/DDBJ whole genome shotgun (WGS) entry which is preliminary data.</text>
</comment>
<name>A0AAW1R857_9CHLO</name>
<dbReference type="InterPro" id="IPR019369">
    <property type="entry name" value="Efm5/EEF1AKMT1"/>
</dbReference>
<dbReference type="InterPro" id="IPR041370">
    <property type="entry name" value="Mlase_EEF1AKMT1/ZCCHC4"/>
</dbReference>
<dbReference type="PANTHER" id="PTHR13200">
    <property type="entry name" value="EEF1A LYSINE METHYLTRANSFERASE 1"/>
    <property type="match status" value="1"/>
</dbReference>
<dbReference type="SUPFAM" id="SSF53335">
    <property type="entry name" value="S-adenosyl-L-methionine-dependent methyltransferases"/>
    <property type="match status" value="1"/>
</dbReference>
<dbReference type="AlphaFoldDB" id="A0AAW1R857"/>